<dbReference type="InterPro" id="IPR049560">
    <property type="entry name" value="MeTrfase_RsmB-F_NOP2_cat"/>
</dbReference>
<sequence>MVTHCARHRWRPRTLGLNRVNQKQSKANPRRGKRRPATSGPVAKADQRIGVPKSTGKNTPPGLVARELAVDLVVAVLTQNRAFDEALTAAFAAPRYADLEARDRGLARQIAATTLRYARPLQARLDSRLDKPLSARYARIGAILLTAAAQLCRLAIPPHAVISLAVDQTRYARAGSHLDKLVNAVLRGLVRDGVSVSSDRETIRETLPGWMWLRWVKNYGEATAQDIAEASLQEAALDLSVKSAPPQWAERLNGAALATDTVRLVPGGRIEDLEGFASGDWWVQDAAAALPARLASLTVGPAAEVADLCAAPGGKTALLAATGARVTAVEISADRLQRLAANLDRLGLSAELVEADIATWNPARQFDAVLLDAPCTATGTIRRHPDIIHLKRESDVARLATIQASLLENAVNLVRPGGCLVYCTCSLEPEEGEQQMSAFLASHPEFEVMPIEPGLAGIEASWITPEGYLRTLPSFTPTIVAEGDGVSVPKGMDGFFAARLRRL</sequence>
<evidence type="ECO:0000313" key="10">
    <source>
        <dbReference type="Proteomes" id="UP000033187"/>
    </source>
</evidence>
<feature type="binding site" evidence="6">
    <location>
        <position position="356"/>
    </location>
    <ligand>
        <name>S-adenosyl-L-methionine</name>
        <dbReference type="ChEBI" id="CHEBI:59789"/>
    </ligand>
</feature>
<dbReference type="SUPFAM" id="SSF53335">
    <property type="entry name" value="S-adenosyl-L-methionine-dependent methyltransferases"/>
    <property type="match status" value="1"/>
</dbReference>
<feature type="region of interest" description="Disordered" evidence="7">
    <location>
        <begin position="15"/>
        <end position="62"/>
    </location>
</feature>
<gene>
    <name evidence="9" type="ORF">YBN1229_v1_1187</name>
</gene>
<protein>
    <submittedName>
        <fullName evidence="9">MFS transporter</fullName>
    </submittedName>
</protein>
<dbReference type="Pfam" id="PF01189">
    <property type="entry name" value="Methyltr_RsmB-F"/>
    <property type="match status" value="1"/>
</dbReference>
<dbReference type="Gene3D" id="3.40.50.150">
    <property type="entry name" value="Vaccinia Virus protein VP39"/>
    <property type="match status" value="1"/>
</dbReference>
<dbReference type="AlphaFoldDB" id="A0A0D6JCP3"/>
<keyword evidence="3 6" id="KW-0808">Transferase</keyword>
<dbReference type="InterPro" id="IPR006027">
    <property type="entry name" value="NusB_RsmB_TIM44"/>
</dbReference>
<keyword evidence="4 6" id="KW-0949">S-adenosyl-L-methionine</keyword>
<evidence type="ECO:0000256" key="3">
    <source>
        <dbReference type="ARBA" id="ARBA00022679"/>
    </source>
</evidence>
<dbReference type="KEGG" id="fil:BN1229_v1_1188"/>
<dbReference type="OrthoDB" id="9810297at2"/>
<evidence type="ECO:0000259" key="8">
    <source>
        <dbReference type="PROSITE" id="PS51686"/>
    </source>
</evidence>
<dbReference type="GO" id="GO:0001510">
    <property type="term" value="P:RNA methylation"/>
    <property type="evidence" value="ECO:0007669"/>
    <property type="project" value="InterPro"/>
</dbReference>
<dbReference type="FunFam" id="3.40.50.150:FF:000257">
    <property type="entry name" value="16S rRNA methyltransferase"/>
    <property type="match status" value="1"/>
</dbReference>
<evidence type="ECO:0000256" key="5">
    <source>
        <dbReference type="ARBA" id="ARBA00022884"/>
    </source>
</evidence>
<dbReference type="PROSITE" id="PS51686">
    <property type="entry name" value="SAM_MT_RSMB_NOP"/>
    <property type="match status" value="1"/>
</dbReference>
<dbReference type="KEGG" id="fiy:BN1229_v1_1187"/>
<dbReference type="PANTHER" id="PTHR22807">
    <property type="entry name" value="NOP2 YEAST -RELATED NOL1/NOP2/FMU SUN DOMAIN-CONTAINING"/>
    <property type="match status" value="1"/>
</dbReference>
<evidence type="ECO:0000256" key="7">
    <source>
        <dbReference type="SAM" id="MobiDB-lite"/>
    </source>
</evidence>
<keyword evidence="5 6" id="KW-0694">RNA-binding</keyword>
<feature type="domain" description="SAM-dependent MTase RsmB/NOP-type" evidence="8">
    <location>
        <begin position="199"/>
        <end position="503"/>
    </location>
</feature>
<dbReference type="GO" id="GO:0006355">
    <property type="term" value="P:regulation of DNA-templated transcription"/>
    <property type="evidence" value="ECO:0007669"/>
    <property type="project" value="InterPro"/>
</dbReference>
<evidence type="ECO:0000256" key="4">
    <source>
        <dbReference type="ARBA" id="ARBA00022691"/>
    </source>
</evidence>
<accession>A0A0D6JCP3</accession>
<dbReference type="GO" id="GO:0003723">
    <property type="term" value="F:RNA binding"/>
    <property type="evidence" value="ECO:0007669"/>
    <property type="project" value="UniProtKB-UniRule"/>
</dbReference>
<dbReference type="PRINTS" id="PR02008">
    <property type="entry name" value="RCMTFAMILY"/>
</dbReference>
<dbReference type="InterPro" id="IPR001678">
    <property type="entry name" value="MeTrfase_RsmB-F_NOP2_dom"/>
</dbReference>
<dbReference type="GO" id="GO:0008173">
    <property type="term" value="F:RNA methyltransferase activity"/>
    <property type="evidence" value="ECO:0007669"/>
    <property type="project" value="InterPro"/>
</dbReference>
<dbReference type="CDD" id="cd02440">
    <property type="entry name" value="AdoMet_MTases"/>
    <property type="match status" value="1"/>
</dbReference>
<dbReference type="InterPro" id="IPR029063">
    <property type="entry name" value="SAM-dependent_MTases_sf"/>
</dbReference>
<dbReference type="InterPro" id="IPR023267">
    <property type="entry name" value="RCMT"/>
</dbReference>
<proteinExistence type="inferred from homology"/>
<dbReference type="EMBL" id="LN829119">
    <property type="protein sequence ID" value="CPR17294.1"/>
    <property type="molecule type" value="Genomic_DNA"/>
</dbReference>
<dbReference type="PROSITE" id="PS01153">
    <property type="entry name" value="NOL1_NOP2_SUN"/>
    <property type="match status" value="1"/>
</dbReference>
<keyword evidence="2 6" id="KW-0489">Methyltransferase</keyword>
<dbReference type="InterPro" id="IPR035926">
    <property type="entry name" value="NusB-like_sf"/>
</dbReference>
<dbReference type="PANTHER" id="PTHR22807:SF61">
    <property type="entry name" value="NOL1_NOP2_SUN FAMILY PROTEIN _ ANTITERMINATION NUSB DOMAIN-CONTAINING PROTEIN"/>
    <property type="match status" value="1"/>
</dbReference>
<feature type="active site" description="Nucleophile" evidence="6">
    <location>
        <position position="425"/>
    </location>
</feature>
<evidence type="ECO:0000256" key="2">
    <source>
        <dbReference type="ARBA" id="ARBA00022603"/>
    </source>
</evidence>
<dbReference type="Gene3D" id="1.10.940.10">
    <property type="entry name" value="NusB-like"/>
    <property type="match status" value="1"/>
</dbReference>
<feature type="binding site" evidence="6">
    <location>
        <position position="330"/>
    </location>
    <ligand>
        <name>S-adenosyl-L-methionine</name>
        <dbReference type="ChEBI" id="CHEBI:59789"/>
    </ligand>
</feature>
<evidence type="ECO:0000256" key="6">
    <source>
        <dbReference type="PROSITE-ProRule" id="PRU01023"/>
    </source>
</evidence>
<dbReference type="InterPro" id="IPR018314">
    <property type="entry name" value="RsmB/NOL1/NOP2-like_CS"/>
</dbReference>
<evidence type="ECO:0000313" key="9">
    <source>
        <dbReference type="EMBL" id="CPR17294.1"/>
    </source>
</evidence>
<feature type="binding site" evidence="6">
    <location>
        <position position="372"/>
    </location>
    <ligand>
        <name>S-adenosyl-L-methionine</name>
        <dbReference type="ChEBI" id="CHEBI:59789"/>
    </ligand>
</feature>
<keyword evidence="10" id="KW-1185">Reference proteome</keyword>
<comment type="similarity">
    <text evidence="1 6">Belongs to the class I-like SAM-binding methyltransferase superfamily. RsmB/NOP family.</text>
</comment>
<feature type="binding site" evidence="6">
    <location>
        <begin position="309"/>
        <end position="315"/>
    </location>
    <ligand>
        <name>S-adenosyl-L-methionine</name>
        <dbReference type="ChEBI" id="CHEBI:59789"/>
    </ligand>
</feature>
<dbReference type="Proteomes" id="UP000033187">
    <property type="component" value="Chromosome 1"/>
</dbReference>
<dbReference type="Pfam" id="PF01029">
    <property type="entry name" value="NusB"/>
    <property type="match status" value="1"/>
</dbReference>
<name>A0A0D6JCP3_9HYPH</name>
<dbReference type="SUPFAM" id="SSF48013">
    <property type="entry name" value="NusB-like"/>
    <property type="match status" value="1"/>
</dbReference>
<evidence type="ECO:0000256" key="1">
    <source>
        <dbReference type="ARBA" id="ARBA00007494"/>
    </source>
</evidence>
<reference evidence="10" key="1">
    <citation type="submission" date="2015-02" db="EMBL/GenBank/DDBJ databases">
        <authorList>
            <person name="Chooi Y.-H."/>
        </authorList>
    </citation>
    <scope>NUCLEOTIDE SEQUENCE [LARGE SCALE GENOMIC DNA]</scope>
    <source>
        <strain evidence="10">strain Y</strain>
    </source>
</reference>
<organism evidence="9 10">
    <name type="scientific">Candidatus Filomicrobium marinum</name>
    <dbReference type="NCBI Taxonomy" id="1608628"/>
    <lineage>
        <taxon>Bacteria</taxon>
        <taxon>Pseudomonadati</taxon>
        <taxon>Pseudomonadota</taxon>
        <taxon>Alphaproteobacteria</taxon>
        <taxon>Hyphomicrobiales</taxon>
        <taxon>Hyphomicrobiaceae</taxon>
        <taxon>Filomicrobium</taxon>
    </lineage>
</organism>